<organism evidence="1 2">
    <name type="scientific">Iris pallida</name>
    <name type="common">Sweet iris</name>
    <dbReference type="NCBI Taxonomy" id="29817"/>
    <lineage>
        <taxon>Eukaryota</taxon>
        <taxon>Viridiplantae</taxon>
        <taxon>Streptophyta</taxon>
        <taxon>Embryophyta</taxon>
        <taxon>Tracheophyta</taxon>
        <taxon>Spermatophyta</taxon>
        <taxon>Magnoliopsida</taxon>
        <taxon>Liliopsida</taxon>
        <taxon>Asparagales</taxon>
        <taxon>Iridaceae</taxon>
        <taxon>Iridoideae</taxon>
        <taxon>Irideae</taxon>
        <taxon>Iris</taxon>
    </lineage>
</organism>
<evidence type="ECO:0000313" key="1">
    <source>
        <dbReference type="EMBL" id="KAJ6847460.1"/>
    </source>
</evidence>
<reference evidence="1" key="2">
    <citation type="submission" date="2023-04" db="EMBL/GenBank/DDBJ databases">
        <authorList>
            <person name="Bruccoleri R.E."/>
            <person name="Oakeley E.J."/>
            <person name="Faust A.-M."/>
            <person name="Dessus-Babus S."/>
            <person name="Altorfer M."/>
            <person name="Burckhardt D."/>
            <person name="Oertli M."/>
            <person name="Naumann U."/>
            <person name="Petersen F."/>
            <person name="Wong J."/>
        </authorList>
    </citation>
    <scope>NUCLEOTIDE SEQUENCE</scope>
    <source>
        <strain evidence="1">GSM-AAB239-AS_SAM_17_03QT</strain>
        <tissue evidence="1">Leaf</tissue>
    </source>
</reference>
<keyword evidence="2" id="KW-1185">Reference proteome</keyword>
<name>A0AAX6I2B7_IRIPA</name>
<gene>
    <name evidence="1" type="ORF">M6B38_277625</name>
</gene>
<dbReference type="Proteomes" id="UP001140949">
    <property type="component" value="Unassembled WGS sequence"/>
</dbReference>
<accession>A0AAX6I2B7</accession>
<evidence type="ECO:0000313" key="2">
    <source>
        <dbReference type="Proteomes" id="UP001140949"/>
    </source>
</evidence>
<sequence>MPISEFSTFDVDDVGSASFRNVTAGLLLLFFLYHLRALAEHPEELEDTPDVPPRHRLVFPVILKQGK</sequence>
<dbReference type="AlphaFoldDB" id="A0AAX6I2B7"/>
<reference evidence="1" key="1">
    <citation type="journal article" date="2023" name="GigaByte">
        <title>Genome assembly of the bearded iris, Iris pallida Lam.</title>
        <authorList>
            <person name="Bruccoleri R.E."/>
            <person name="Oakeley E.J."/>
            <person name="Faust A.M.E."/>
            <person name="Altorfer M."/>
            <person name="Dessus-Babus S."/>
            <person name="Burckhardt D."/>
            <person name="Oertli M."/>
            <person name="Naumann U."/>
            <person name="Petersen F."/>
            <person name="Wong J."/>
        </authorList>
    </citation>
    <scope>NUCLEOTIDE SEQUENCE</scope>
    <source>
        <strain evidence="1">GSM-AAB239-AS_SAM_17_03QT</strain>
    </source>
</reference>
<comment type="caution">
    <text evidence="1">The sequence shown here is derived from an EMBL/GenBank/DDBJ whole genome shotgun (WGS) entry which is preliminary data.</text>
</comment>
<dbReference type="EMBL" id="JANAVB010005398">
    <property type="protein sequence ID" value="KAJ6847460.1"/>
    <property type="molecule type" value="Genomic_DNA"/>
</dbReference>
<proteinExistence type="predicted"/>
<protein>
    <submittedName>
        <fullName evidence="1">Basic proline-rich protein-like</fullName>
    </submittedName>
</protein>